<reference evidence="1 2" key="1">
    <citation type="submission" date="2019-01" db="EMBL/GenBank/DDBJ databases">
        <title>Genome sequencing of strain FW100M-2.</title>
        <authorList>
            <person name="Heo J."/>
            <person name="Kim S.-J."/>
            <person name="Kim J.-S."/>
            <person name="Hong S.-B."/>
            <person name="Kwon S.-W."/>
        </authorList>
    </citation>
    <scope>NUCLEOTIDE SEQUENCE [LARGE SCALE GENOMIC DNA]</scope>
    <source>
        <strain evidence="1 2">FW100M-2</strain>
    </source>
</reference>
<keyword evidence="2" id="KW-1185">Reference proteome</keyword>
<sequence length="89" mass="10030">MTEFQAMLQDLLDASELARNVFKTSQAINIASEDAAIQFIFERARQQKATGGLTCKFAMSNEEVIYAEGLANFKWKKVGSKYMGNWLTN</sequence>
<gene>
    <name evidence="1" type="ORF">ET464_07965</name>
</gene>
<protein>
    <submittedName>
        <fullName evidence="1">Uncharacterized protein</fullName>
    </submittedName>
</protein>
<dbReference type="Proteomes" id="UP000293568">
    <property type="component" value="Chromosome"/>
</dbReference>
<dbReference type="EMBL" id="CP035492">
    <property type="protein sequence ID" value="QAY66350.1"/>
    <property type="molecule type" value="Genomic_DNA"/>
</dbReference>
<dbReference type="RefSeq" id="WP_129439844.1">
    <property type="nucleotide sequence ID" value="NZ_CP035492.1"/>
</dbReference>
<proteinExistence type="predicted"/>
<evidence type="ECO:0000313" key="1">
    <source>
        <dbReference type="EMBL" id="QAY66350.1"/>
    </source>
</evidence>
<evidence type="ECO:0000313" key="2">
    <source>
        <dbReference type="Proteomes" id="UP000293568"/>
    </source>
</evidence>
<dbReference type="KEGG" id="pprt:ET464_07965"/>
<organism evidence="1 2">
    <name type="scientific">Paenibacillus protaetiae</name>
    <dbReference type="NCBI Taxonomy" id="2509456"/>
    <lineage>
        <taxon>Bacteria</taxon>
        <taxon>Bacillati</taxon>
        <taxon>Bacillota</taxon>
        <taxon>Bacilli</taxon>
        <taxon>Bacillales</taxon>
        <taxon>Paenibacillaceae</taxon>
        <taxon>Paenibacillus</taxon>
    </lineage>
</organism>
<dbReference type="AlphaFoldDB" id="A0A4P6ET68"/>
<name>A0A4P6ET68_9BACL</name>
<accession>A0A4P6ET68</accession>